<dbReference type="AlphaFoldDB" id="A0A8T0UG73"/>
<organism evidence="2 3">
    <name type="scientific">Panicum virgatum</name>
    <name type="common">Blackwell switchgrass</name>
    <dbReference type="NCBI Taxonomy" id="38727"/>
    <lineage>
        <taxon>Eukaryota</taxon>
        <taxon>Viridiplantae</taxon>
        <taxon>Streptophyta</taxon>
        <taxon>Embryophyta</taxon>
        <taxon>Tracheophyta</taxon>
        <taxon>Spermatophyta</taxon>
        <taxon>Magnoliopsida</taxon>
        <taxon>Liliopsida</taxon>
        <taxon>Poales</taxon>
        <taxon>Poaceae</taxon>
        <taxon>PACMAD clade</taxon>
        <taxon>Panicoideae</taxon>
        <taxon>Panicodae</taxon>
        <taxon>Paniceae</taxon>
        <taxon>Panicinae</taxon>
        <taxon>Panicum</taxon>
        <taxon>Panicum sect. Hiantes</taxon>
    </lineage>
</organism>
<sequence length="123" mass="12438">MAFLEAEFHALLGGDPCAGNEQGAHESDWVRDGVAVHGGGGRGRAGLRHLCAHGVGGAAAGAGGAAGGVPVPDASGGELGRREGRARGGPPVQGGRAEEKQGRRETWGMEWMGWVPLGSDYRG</sequence>
<gene>
    <name evidence="2" type="ORF">PVAP13_3NG085202</name>
</gene>
<protein>
    <submittedName>
        <fullName evidence="2">Uncharacterized protein</fullName>
    </submittedName>
</protein>
<keyword evidence="3" id="KW-1185">Reference proteome</keyword>
<feature type="compositionally biased region" description="Basic and acidic residues" evidence="1">
    <location>
        <begin position="96"/>
        <end position="107"/>
    </location>
</feature>
<name>A0A8T0UG73_PANVG</name>
<feature type="region of interest" description="Disordered" evidence="1">
    <location>
        <begin position="59"/>
        <end position="108"/>
    </location>
</feature>
<accession>A0A8T0UG73</accession>
<evidence type="ECO:0000256" key="1">
    <source>
        <dbReference type="SAM" id="MobiDB-lite"/>
    </source>
</evidence>
<evidence type="ECO:0000313" key="2">
    <source>
        <dbReference type="EMBL" id="KAG2619509.1"/>
    </source>
</evidence>
<proteinExistence type="predicted"/>
<dbReference type="Proteomes" id="UP000823388">
    <property type="component" value="Chromosome 3N"/>
</dbReference>
<reference evidence="2" key="1">
    <citation type="submission" date="2020-05" db="EMBL/GenBank/DDBJ databases">
        <title>WGS assembly of Panicum virgatum.</title>
        <authorList>
            <person name="Lovell J.T."/>
            <person name="Jenkins J."/>
            <person name="Shu S."/>
            <person name="Juenger T.E."/>
            <person name="Schmutz J."/>
        </authorList>
    </citation>
    <scope>NUCLEOTIDE SEQUENCE</scope>
    <source>
        <strain evidence="2">AP13</strain>
    </source>
</reference>
<dbReference type="EMBL" id="CM029042">
    <property type="protein sequence ID" value="KAG2619509.1"/>
    <property type="molecule type" value="Genomic_DNA"/>
</dbReference>
<evidence type="ECO:0000313" key="3">
    <source>
        <dbReference type="Proteomes" id="UP000823388"/>
    </source>
</evidence>
<comment type="caution">
    <text evidence="2">The sequence shown here is derived from an EMBL/GenBank/DDBJ whole genome shotgun (WGS) entry which is preliminary data.</text>
</comment>